<reference evidence="2" key="1">
    <citation type="journal article" date="2023" name="Mol. Biol. Evol.">
        <title>Third-Generation Sequencing Reveals the Adaptive Role of the Epigenome in Three Deep-Sea Polychaetes.</title>
        <authorList>
            <person name="Perez M."/>
            <person name="Aroh O."/>
            <person name="Sun Y."/>
            <person name="Lan Y."/>
            <person name="Juniper S.K."/>
            <person name="Young C.R."/>
            <person name="Angers B."/>
            <person name="Qian P.Y."/>
        </authorList>
    </citation>
    <scope>NUCLEOTIDE SEQUENCE</scope>
    <source>
        <strain evidence="2">P08H-3</strain>
    </source>
</reference>
<dbReference type="EMBL" id="JAODUP010000120">
    <property type="protein sequence ID" value="KAK2161194.1"/>
    <property type="molecule type" value="Genomic_DNA"/>
</dbReference>
<dbReference type="SUPFAM" id="SSF50729">
    <property type="entry name" value="PH domain-like"/>
    <property type="match status" value="1"/>
</dbReference>
<name>A0AAD9JXN6_9ANNE</name>
<evidence type="ECO:0000313" key="2">
    <source>
        <dbReference type="EMBL" id="KAK2161194.1"/>
    </source>
</evidence>
<comment type="caution">
    <text evidence="2">The sequence shown here is derived from an EMBL/GenBank/DDBJ whole genome shotgun (WGS) entry which is preliminary data.</text>
</comment>
<dbReference type="Gene3D" id="2.30.42.10">
    <property type="match status" value="1"/>
</dbReference>
<dbReference type="PROSITE" id="PS50826">
    <property type="entry name" value="RUN"/>
    <property type="match status" value="1"/>
</dbReference>
<dbReference type="Proteomes" id="UP001208570">
    <property type="component" value="Unassembled WGS sequence"/>
</dbReference>
<dbReference type="AlphaFoldDB" id="A0AAD9JXN6"/>
<sequence length="544" mass="61971">MSVSDPLLKKLKVYIYQLRTDPDPIDDQHNALKSFCEILEAILRKGLKQLVPNYKASLVDVANHVENSQILYNYYITKFNDLAEKSHSIFGLSRHDYWHWVETVAKDKNYTNGKKMLFCSQGRGRLFLRASLQKKSLSHGIDQLLQSSKGIEFWYDPQRSILGDDILREILMSLLFEVNGINFCLDLRNCAFLDQTWDLPVYVEHEFVPTVDLGIVIQHCQTRVLVSGLDPRGVAYDVGKMEVGDVINTVLGETMRYIPKGKIQSLLYQNKGFPVRVGFSKCKLPDGSIYPPIAGLLQIAGKDASSLQNILDHDKQDLEDKDQRKPPHALLPEEEWDEIPVHNADDKAEYNIQFLGTVELGSKGGIDQIEGAIGKILAEINPDKHPELMFKHSYTGISSCGRRTDSMRYITYLAGETTCSISKEFVAYIFMTNNDFEFYSDSFKLKLLNWFWSQTRPSDTATHLQRSDVSGWCERKWLIFAEARQPSAQSLQPEMFPRDGFIMASLVRFCEMILGTLFQNHSLWQSFGVHGCCTRSSARYGGLA</sequence>
<proteinExistence type="predicted"/>
<dbReference type="InterPro" id="IPR037213">
    <property type="entry name" value="Run_dom_sf"/>
</dbReference>
<dbReference type="SUPFAM" id="SSF140741">
    <property type="entry name" value="RUN domain-like"/>
    <property type="match status" value="1"/>
</dbReference>
<evidence type="ECO:0000259" key="1">
    <source>
        <dbReference type="PROSITE" id="PS50826"/>
    </source>
</evidence>
<dbReference type="Gene3D" id="1.20.58.900">
    <property type="match status" value="1"/>
</dbReference>
<evidence type="ECO:0000313" key="3">
    <source>
        <dbReference type="Proteomes" id="UP001208570"/>
    </source>
</evidence>
<dbReference type="Pfam" id="PF02759">
    <property type="entry name" value="RUN"/>
    <property type="match status" value="1"/>
</dbReference>
<dbReference type="PANTHER" id="PTHR46753">
    <property type="entry name" value="FYVE AND COILED-COIL DOMAIN-CONTAINING PROTEIN 1"/>
    <property type="match status" value="1"/>
</dbReference>
<dbReference type="PANTHER" id="PTHR46753:SF3">
    <property type="entry name" value="PDZ DOMAIN-CONTAINING PROTEIN"/>
    <property type="match status" value="1"/>
</dbReference>
<protein>
    <recommendedName>
        <fullName evidence="1">RUN domain-containing protein</fullName>
    </recommendedName>
</protein>
<dbReference type="SUPFAM" id="SSF50156">
    <property type="entry name" value="PDZ domain-like"/>
    <property type="match status" value="1"/>
</dbReference>
<gene>
    <name evidence="2" type="ORF">LSH36_120g12001</name>
</gene>
<organism evidence="2 3">
    <name type="scientific">Paralvinella palmiformis</name>
    <dbReference type="NCBI Taxonomy" id="53620"/>
    <lineage>
        <taxon>Eukaryota</taxon>
        <taxon>Metazoa</taxon>
        <taxon>Spiralia</taxon>
        <taxon>Lophotrochozoa</taxon>
        <taxon>Annelida</taxon>
        <taxon>Polychaeta</taxon>
        <taxon>Sedentaria</taxon>
        <taxon>Canalipalpata</taxon>
        <taxon>Terebellida</taxon>
        <taxon>Terebelliformia</taxon>
        <taxon>Alvinellidae</taxon>
        <taxon>Paralvinella</taxon>
    </lineage>
</organism>
<keyword evidence="3" id="KW-1185">Reference proteome</keyword>
<feature type="domain" description="RUN" evidence="1">
    <location>
        <begin position="26"/>
        <end position="190"/>
    </location>
</feature>
<accession>A0AAD9JXN6</accession>
<dbReference type="InterPro" id="IPR004012">
    <property type="entry name" value="Run_dom"/>
</dbReference>
<dbReference type="CDD" id="cd17682">
    <property type="entry name" value="RUN_RUFY4_like"/>
    <property type="match status" value="1"/>
</dbReference>
<dbReference type="InterPro" id="IPR036034">
    <property type="entry name" value="PDZ_sf"/>
</dbReference>